<evidence type="ECO:0000256" key="1">
    <source>
        <dbReference type="SAM" id="Coils"/>
    </source>
</evidence>
<sequence>MPPKHIAQTSTEAKKAYKKYGPIISERTHKQLQRGHELEQRAAREREAERRRKLAKERRDEKDRKEKAIRQQLGVGLATQMIGYSHSQAKLKKGMEAFLGVNKKKKDEELRREEEERRKEQEFAKALEAIAQDIEREPFDDEDDMEDAMIDMPVAVIQDGGGWVDDELDDDTLLEVHDLVVSDPIEERSHESITSPPRPATAPPTPHKQSPQKGQHSPRKDFAKATPQTPSRYDAAKEDMDFTRIHGPMNRAVESALEKLPGEIFELLSQDAPSPFTDWTPAHGLLYKLSPIGIPPHRLRVKVGCVVVCLRDLNTGSQLSKSQHVRILRIENERLECLTLDGQLAGTKTVITRVPFPAKYRNNDKYPFTRTQYPVRVATDYISTDLPRETTPSAFKLPAIHGQMRPPTLVKRPTPPSSKPNPQISSNPTFKLPGLPASKVQAANPPPRCQPTAPPTFALDGWDDFLESGTQIARELSADLTPQTVIPKTIAPPLPVTESMPPLSTQDLDFSLDDLDDEPQPPPARQQKAQAYPHSVHKTGTSTSAEPVTNPPLPTVKAAVPNKAPKLPLSVPPGPLRRTANIRRIDPEPGNMPTPLRRPQKAAQTRSKRPMAPPTEPTPAAKKACVAPTSPVAPVTPVALMAPATPSLPPLATANTATSSKPLSDFGMSTQEASSFFDDDDDFAFGSPPIAV</sequence>
<dbReference type="EMBL" id="JAPEVA010000114">
    <property type="protein sequence ID" value="KAJ4399071.1"/>
    <property type="molecule type" value="Genomic_DNA"/>
</dbReference>
<feature type="compositionally biased region" description="Basic and acidic residues" evidence="2">
    <location>
        <begin position="26"/>
        <end position="50"/>
    </location>
</feature>
<feature type="compositionally biased region" description="Polar residues" evidence="2">
    <location>
        <begin position="420"/>
        <end position="429"/>
    </location>
</feature>
<keyword evidence="4" id="KW-1185">Reference proteome</keyword>
<evidence type="ECO:0000313" key="4">
    <source>
        <dbReference type="Proteomes" id="UP001140510"/>
    </source>
</evidence>
<comment type="caution">
    <text evidence="3">The sequence shown here is derived from an EMBL/GenBank/DDBJ whole genome shotgun (WGS) entry which is preliminary data.</text>
</comment>
<dbReference type="Proteomes" id="UP001140510">
    <property type="component" value="Unassembled WGS sequence"/>
</dbReference>
<feature type="compositionally biased region" description="Pro residues" evidence="2">
    <location>
        <begin position="196"/>
        <end position="206"/>
    </location>
</feature>
<feature type="compositionally biased region" description="Pro residues" evidence="2">
    <location>
        <begin position="444"/>
        <end position="454"/>
    </location>
</feature>
<feature type="compositionally biased region" description="Basic and acidic residues" evidence="2">
    <location>
        <begin position="57"/>
        <end position="67"/>
    </location>
</feature>
<evidence type="ECO:0008006" key="5">
    <source>
        <dbReference type="Google" id="ProtNLM"/>
    </source>
</evidence>
<feature type="compositionally biased region" description="Polar residues" evidence="2">
    <location>
        <begin position="538"/>
        <end position="547"/>
    </location>
</feature>
<feature type="coiled-coil region" evidence="1">
    <location>
        <begin position="103"/>
        <end position="130"/>
    </location>
</feature>
<evidence type="ECO:0000256" key="2">
    <source>
        <dbReference type="SAM" id="MobiDB-lite"/>
    </source>
</evidence>
<name>A0A9W8Z701_9PLEO</name>
<keyword evidence="1" id="KW-0175">Coiled coil</keyword>
<feature type="compositionally biased region" description="Acidic residues" evidence="2">
    <location>
        <begin position="510"/>
        <end position="519"/>
    </location>
</feature>
<reference evidence="3" key="1">
    <citation type="submission" date="2022-10" db="EMBL/GenBank/DDBJ databases">
        <title>Tapping the CABI collections for fungal endophytes: first genome assemblies for Collariella, Neodidymelliopsis, Ascochyta clinopodiicola, Didymella pomorum, Didymosphaeria variabile, Neocosmospora piperis and Neocucurbitaria cava.</title>
        <authorList>
            <person name="Hill R."/>
        </authorList>
    </citation>
    <scope>NUCLEOTIDE SEQUENCE</scope>
    <source>
        <strain evidence="3">IMI 355091</strain>
    </source>
</reference>
<feature type="region of interest" description="Disordered" evidence="2">
    <location>
        <begin position="491"/>
        <end position="626"/>
    </location>
</feature>
<feature type="region of interest" description="Disordered" evidence="2">
    <location>
        <begin position="672"/>
        <end position="692"/>
    </location>
</feature>
<evidence type="ECO:0000313" key="3">
    <source>
        <dbReference type="EMBL" id="KAJ4399071.1"/>
    </source>
</evidence>
<feature type="region of interest" description="Disordered" evidence="2">
    <location>
        <begin position="402"/>
        <end position="455"/>
    </location>
</feature>
<dbReference type="AlphaFoldDB" id="A0A9W8Z701"/>
<gene>
    <name evidence="3" type="ORF">N0V91_009682</name>
</gene>
<proteinExistence type="predicted"/>
<dbReference type="OrthoDB" id="3691720at2759"/>
<accession>A0A9W8Z701</accession>
<protein>
    <recommendedName>
        <fullName evidence="5">ATP-dependent DNA helicase</fullName>
    </recommendedName>
</protein>
<feature type="region of interest" description="Disordered" evidence="2">
    <location>
        <begin position="183"/>
        <end position="234"/>
    </location>
</feature>
<feature type="region of interest" description="Disordered" evidence="2">
    <location>
        <begin position="1"/>
        <end position="67"/>
    </location>
</feature>
<organism evidence="3 4">
    <name type="scientific">Didymella pomorum</name>
    <dbReference type="NCBI Taxonomy" id="749634"/>
    <lineage>
        <taxon>Eukaryota</taxon>
        <taxon>Fungi</taxon>
        <taxon>Dikarya</taxon>
        <taxon>Ascomycota</taxon>
        <taxon>Pezizomycotina</taxon>
        <taxon>Dothideomycetes</taxon>
        <taxon>Pleosporomycetidae</taxon>
        <taxon>Pleosporales</taxon>
        <taxon>Pleosporineae</taxon>
        <taxon>Didymellaceae</taxon>
        <taxon>Didymella</taxon>
    </lineage>
</organism>